<protein>
    <submittedName>
        <fullName evidence="1">Uncharacterized protein</fullName>
    </submittedName>
</protein>
<evidence type="ECO:0000313" key="1">
    <source>
        <dbReference type="EMBL" id="ABM10720.1"/>
    </source>
</evidence>
<dbReference type="Proteomes" id="UP000000637">
    <property type="component" value="Plasmid pTC2"/>
</dbReference>
<reference evidence="1 2" key="1">
    <citation type="journal article" date="2006" name="PLoS Genet.">
        <title>Secrets of soil survival revealed by the genome sequence of Arthrobacter aurescens TC1.</title>
        <authorList>
            <person name="Mongodin E.F."/>
            <person name="Shapir N."/>
            <person name="Daugherty S.C."/>
            <person name="DeBoy R.T."/>
            <person name="Emerson J.B."/>
            <person name="Shvartzbeyn A."/>
            <person name="Radune D."/>
            <person name="Vamathevan J."/>
            <person name="Riggs F."/>
            <person name="Grinberg V."/>
            <person name="Khouri H."/>
            <person name="Wackett L.P."/>
            <person name="Nelson K.E."/>
            <person name="Sadowsky M.J."/>
        </authorList>
    </citation>
    <scope>NUCLEOTIDE SEQUENCE [LARGE SCALE GENOMIC DNA]</scope>
    <source>
        <strain evidence="1 2">TC1</strain>
    </source>
</reference>
<organism evidence="1 2">
    <name type="scientific">Paenarthrobacter aurescens (strain TC1)</name>
    <dbReference type="NCBI Taxonomy" id="290340"/>
    <lineage>
        <taxon>Bacteria</taxon>
        <taxon>Bacillati</taxon>
        <taxon>Actinomycetota</taxon>
        <taxon>Actinomycetes</taxon>
        <taxon>Micrococcales</taxon>
        <taxon>Micrococcaceae</taxon>
        <taxon>Paenarthrobacter</taxon>
    </lineage>
</organism>
<proteinExistence type="predicted"/>
<name>A1RDM5_PAEAT</name>
<dbReference type="KEGG" id="aau:AAur_pTC20186"/>
<geneLocation type="plasmid" evidence="1 2">
    <name>pTC2</name>
</geneLocation>
<gene>
    <name evidence="1" type="ordered locus">AAur_pTC20186</name>
</gene>
<dbReference type="HOGENOM" id="CLU_2520429_0_0_11"/>
<dbReference type="AlphaFoldDB" id="A1RDM5"/>
<dbReference type="EMBL" id="CP000476">
    <property type="protein sequence ID" value="ABM10720.1"/>
    <property type="molecule type" value="Genomic_DNA"/>
</dbReference>
<sequence>MTGLESHPAWHFLIDADDVLAVIALDNEDSLLSFQSGGYEYIDRMVKPFVPSLRLLHSDFKGKWKRPAREIVAVHYREGSAGYQ</sequence>
<keyword evidence="2" id="KW-1185">Reference proteome</keyword>
<accession>A1RDM5</accession>
<evidence type="ECO:0000313" key="2">
    <source>
        <dbReference type="Proteomes" id="UP000000637"/>
    </source>
</evidence>
<keyword evidence="1" id="KW-0614">Plasmid</keyword>